<dbReference type="eggNOG" id="ENOG502S536">
    <property type="taxonomic scope" value="Eukaryota"/>
</dbReference>
<dbReference type="GO" id="GO:0005975">
    <property type="term" value="P:carbohydrate metabolic process"/>
    <property type="evidence" value="ECO:0007669"/>
    <property type="project" value="InterPro"/>
</dbReference>
<keyword evidence="9" id="KW-1185">Reference proteome</keyword>
<feature type="chain" id="PRO_5002744999" evidence="7">
    <location>
        <begin position="27"/>
        <end position="485"/>
    </location>
</feature>
<comment type="similarity">
    <text evidence="1 6">Belongs to the glycosyl hydrolase 28 family.</text>
</comment>
<dbReference type="InterPro" id="IPR006626">
    <property type="entry name" value="PbH1"/>
</dbReference>
<evidence type="ECO:0000256" key="2">
    <source>
        <dbReference type="ARBA" id="ARBA00022801"/>
    </source>
</evidence>
<dbReference type="Proteomes" id="UP000001357">
    <property type="component" value="Unassembled WGS sequence"/>
</dbReference>
<sequence>MRSRRVRLALACLLVLLVAGMPAVTGRVSILDFGAVPNSNNFYVATRNAAALMAAAQNASQLPLGADRTVYVPPATFYMAPSSYTGLHDLTFEIDGELIAPLNMSLWPTDDHNNSLPIFQFTNCSRLLLTGSGVVDGQGYDWWWLIILNIIHTRPHMLCMDLCQDVEIANLRFKNSAQFHLRLHDIHNFTIHGISIEVDVEAQRELLANHGLLTTEAHAPLPIGIPTFPLNTDGIDPAGTKVHIYNVTIQNFDDAVAIKPASSKFVLSNCSRDYLVENSTVRFGVGMTIGSVPPNLGINCVENVLFRNIRFEAPIKGVYIKTNPGEDGYGVIRNVTYRNLTMENPLWWSIYIGPQQQKQPDGHGPGCMIYPLNPDCPTNPRITISDITLEDINATNALLSPGILRCNASNPCTNMVFRNVHVQGGSWPTSSFICENFDGTFDDVSPLPNCSQTPAQHVQHPQQVALQGNVWPAPVMSQDKDILAD</sequence>
<dbReference type="GO" id="GO:0004650">
    <property type="term" value="F:polygalacturonase activity"/>
    <property type="evidence" value="ECO:0007669"/>
    <property type="project" value="InterPro"/>
</dbReference>
<dbReference type="GO" id="GO:0046576">
    <property type="term" value="F:rhamnogalacturonan alpha-L-rhamnopyranosyl-(1-&gt;4)-alpha-D-galactopyranosyluronide lyase activity"/>
    <property type="evidence" value="ECO:0007669"/>
    <property type="project" value="UniProtKB-ARBA"/>
</dbReference>
<evidence type="ECO:0000313" key="8">
    <source>
        <dbReference type="EMBL" id="EDQ90299.1"/>
    </source>
</evidence>
<evidence type="ECO:0000256" key="5">
    <source>
        <dbReference type="ARBA" id="ARBA00023295"/>
    </source>
</evidence>
<organism evidence="8 9">
    <name type="scientific">Monosiga brevicollis</name>
    <name type="common">Choanoflagellate</name>
    <dbReference type="NCBI Taxonomy" id="81824"/>
    <lineage>
        <taxon>Eukaryota</taxon>
        <taxon>Choanoflagellata</taxon>
        <taxon>Craspedida</taxon>
        <taxon>Salpingoecidae</taxon>
        <taxon>Monosiga</taxon>
    </lineage>
</organism>
<evidence type="ECO:0000256" key="6">
    <source>
        <dbReference type="RuleBase" id="RU361169"/>
    </source>
</evidence>
<dbReference type="Pfam" id="PF00295">
    <property type="entry name" value="Glyco_hydro_28"/>
    <property type="match status" value="1"/>
</dbReference>
<gene>
    <name evidence="8" type="ORF">MONBRDRAFT_24614</name>
</gene>
<keyword evidence="3" id="KW-1015">Disulfide bond</keyword>
<dbReference type="EMBL" id="CH991548">
    <property type="protein sequence ID" value="EDQ90299.1"/>
    <property type="molecule type" value="Genomic_DNA"/>
</dbReference>
<evidence type="ECO:0000256" key="1">
    <source>
        <dbReference type="ARBA" id="ARBA00008834"/>
    </source>
</evidence>
<evidence type="ECO:0000313" key="9">
    <source>
        <dbReference type="Proteomes" id="UP000001357"/>
    </source>
</evidence>
<dbReference type="Gene3D" id="2.160.20.10">
    <property type="entry name" value="Single-stranded right-handed beta-helix, Pectin lyase-like"/>
    <property type="match status" value="1"/>
</dbReference>
<dbReference type="SUPFAM" id="SSF51126">
    <property type="entry name" value="Pectin lyase-like"/>
    <property type="match status" value="1"/>
</dbReference>
<dbReference type="RefSeq" id="XP_001745066.1">
    <property type="nucleotide sequence ID" value="XM_001745014.1"/>
</dbReference>
<dbReference type="PANTHER" id="PTHR31736:SF19">
    <property type="entry name" value="PECTIN LYASE SUPERFAMILY PROTEIN-RELATED"/>
    <property type="match status" value="1"/>
</dbReference>
<dbReference type="AlphaFoldDB" id="A9UWY9"/>
<dbReference type="InterPro" id="IPR012334">
    <property type="entry name" value="Pectin_lyas_fold"/>
</dbReference>
<evidence type="ECO:0000256" key="4">
    <source>
        <dbReference type="ARBA" id="ARBA00023180"/>
    </source>
</evidence>
<protein>
    <submittedName>
        <fullName evidence="8">Uncharacterized protein</fullName>
    </submittedName>
</protein>
<accession>A9UWY9</accession>
<dbReference type="GeneID" id="5890195"/>
<proteinExistence type="inferred from homology"/>
<evidence type="ECO:0000256" key="3">
    <source>
        <dbReference type="ARBA" id="ARBA00023157"/>
    </source>
</evidence>
<evidence type="ECO:0000256" key="7">
    <source>
        <dbReference type="SAM" id="SignalP"/>
    </source>
</evidence>
<keyword evidence="7" id="KW-0732">Signal</keyword>
<dbReference type="InParanoid" id="A9UWY9"/>
<reference evidence="8 9" key="1">
    <citation type="journal article" date="2008" name="Nature">
        <title>The genome of the choanoflagellate Monosiga brevicollis and the origin of metazoans.</title>
        <authorList>
            <consortium name="JGI Sequencing"/>
            <person name="King N."/>
            <person name="Westbrook M.J."/>
            <person name="Young S.L."/>
            <person name="Kuo A."/>
            <person name="Abedin M."/>
            <person name="Chapman J."/>
            <person name="Fairclough S."/>
            <person name="Hellsten U."/>
            <person name="Isogai Y."/>
            <person name="Letunic I."/>
            <person name="Marr M."/>
            <person name="Pincus D."/>
            <person name="Putnam N."/>
            <person name="Rokas A."/>
            <person name="Wright K.J."/>
            <person name="Zuzow R."/>
            <person name="Dirks W."/>
            <person name="Good M."/>
            <person name="Goodstein D."/>
            <person name="Lemons D."/>
            <person name="Li W."/>
            <person name="Lyons J.B."/>
            <person name="Morris A."/>
            <person name="Nichols S."/>
            <person name="Richter D.J."/>
            <person name="Salamov A."/>
            <person name="Bork P."/>
            <person name="Lim W.A."/>
            <person name="Manning G."/>
            <person name="Miller W.T."/>
            <person name="McGinnis W."/>
            <person name="Shapiro H."/>
            <person name="Tjian R."/>
            <person name="Grigoriev I.V."/>
            <person name="Rokhsar D."/>
        </authorList>
    </citation>
    <scope>NUCLEOTIDE SEQUENCE [LARGE SCALE GENOMIC DNA]</scope>
    <source>
        <strain evidence="9">MX1 / ATCC 50154</strain>
    </source>
</reference>
<keyword evidence="4" id="KW-0325">Glycoprotein</keyword>
<name>A9UWY9_MONBE</name>
<dbReference type="InterPro" id="IPR000743">
    <property type="entry name" value="Glyco_hydro_28"/>
</dbReference>
<keyword evidence="5 6" id="KW-0326">Glycosidase</keyword>
<dbReference type="InterPro" id="IPR011050">
    <property type="entry name" value="Pectin_lyase_fold/virulence"/>
</dbReference>
<dbReference type="SMART" id="SM00710">
    <property type="entry name" value="PbH1"/>
    <property type="match status" value="4"/>
</dbReference>
<dbReference type="OMA" id="PCTSTRI"/>
<dbReference type="PANTHER" id="PTHR31736">
    <property type="match status" value="1"/>
</dbReference>
<feature type="signal peptide" evidence="7">
    <location>
        <begin position="1"/>
        <end position="26"/>
    </location>
</feature>
<keyword evidence="2 6" id="KW-0378">Hydrolase</keyword>
<dbReference type="KEGG" id="mbr:MONBRDRAFT_24614"/>